<organism evidence="2">
    <name type="scientific">marine sediment metagenome</name>
    <dbReference type="NCBI Taxonomy" id="412755"/>
    <lineage>
        <taxon>unclassified sequences</taxon>
        <taxon>metagenomes</taxon>
        <taxon>ecological metagenomes</taxon>
    </lineage>
</organism>
<feature type="transmembrane region" description="Helical" evidence="1">
    <location>
        <begin position="27"/>
        <end position="48"/>
    </location>
</feature>
<comment type="caution">
    <text evidence="2">The sequence shown here is derived from an EMBL/GenBank/DDBJ whole genome shotgun (WGS) entry which is preliminary data.</text>
</comment>
<keyword evidence="1" id="KW-1133">Transmembrane helix</keyword>
<accession>X1V039</accession>
<keyword evidence="1" id="KW-0812">Transmembrane</keyword>
<feature type="transmembrane region" description="Helical" evidence="1">
    <location>
        <begin position="60"/>
        <end position="84"/>
    </location>
</feature>
<sequence>MILSSRYIYISVADLRKNRKWINPSKFIKNILMQVTTAIIASILAIVFKSPNYFTDNLFLDFFMLFTIFTLVISIGFIAYWIYYFSIDIYGSDRYKWDKIRRPGVGNP</sequence>
<protein>
    <submittedName>
        <fullName evidence="2">Uncharacterized protein</fullName>
    </submittedName>
</protein>
<reference evidence="2" key="1">
    <citation type="journal article" date="2014" name="Front. Microbiol.">
        <title>High frequency of phylogenetically diverse reductive dehalogenase-homologous genes in deep subseafloor sedimentary metagenomes.</title>
        <authorList>
            <person name="Kawai M."/>
            <person name="Futagami T."/>
            <person name="Toyoda A."/>
            <person name="Takaki Y."/>
            <person name="Nishi S."/>
            <person name="Hori S."/>
            <person name="Arai W."/>
            <person name="Tsubouchi T."/>
            <person name="Morono Y."/>
            <person name="Uchiyama I."/>
            <person name="Ito T."/>
            <person name="Fujiyama A."/>
            <person name="Inagaki F."/>
            <person name="Takami H."/>
        </authorList>
    </citation>
    <scope>NUCLEOTIDE SEQUENCE</scope>
    <source>
        <strain evidence="2">Expedition CK06-06</strain>
    </source>
</reference>
<evidence type="ECO:0000313" key="2">
    <source>
        <dbReference type="EMBL" id="GAJ09207.1"/>
    </source>
</evidence>
<name>X1V039_9ZZZZ</name>
<dbReference type="AlphaFoldDB" id="X1V039"/>
<keyword evidence="1" id="KW-0472">Membrane</keyword>
<evidence type="ECO:0000256" key="1">
    <source>
        <dbReference type="SAM" id="Phobius"/>
    </source>
</evidence>
<gene>
    <name evidence="2" type="ORF">S12H4_49069</name>
</gene>
<dbReference type="EMBL" id="BARW01030741">
    <property type="protein sequence ID" value="GAJ09207.1"/>
    <property type="molecule type" value="Genomic_DNA"/>
</dbReference>
<proteinExistence type="predicted"/>